<sequence>MSIRLRRGGAYLADLDTLRRLVEANGPRPTMLPVTIMHPASAQTIDVYLNLAYEGDRARPRPAASLCVLGWRNGQGAWHFRVPGVASLPDALIPGGCTGSYAGLGHPHELPALTNADLGRDVAALAAYAGRPLDQPLRDSLARMIVVVSEALRFDSVAAGVNAILAMDGSFRPNADALRAWDGHTLGEGRVSLRDQRPSAR</sequence>
<dbReference type="EMBL" id="JANUGW010000002">
    <property type="protein sequence ID" value="MCS0580455.1"/>
    <property type="molecule type" value="Genomic_DNA"/>
</dbReference>
<dbReference type="InterPro" id="IPR036041">
    <property type="entry name" value="Ribosome-inact_prot_sf"/>
</dbReference>
<protein>
    <submittedName>
        <fullName evidence="1">Ribosome-inactivating family protein</fullName>
    </submittedName>
</protein>
<comment type="caution">
    <text evidence="1">The sequence shown here is derived from an EMBL/GenBank/DDBJ whole genome shotgun (WGS) entry which is preliminary data.</text>
</comment>
<dbReference type="Proteomes" id="UP001204151">
    <property type="component" value="Unassembled WGS sequence"/>
</dbReference>
<evidence type="ECO:0000313" key="2">
    <source>
        <dbReference type="Proteomes" id="UP001204151"/>
    </source>
</evidence>
<accession>A0ABT1ZKQ2</accession>
<name>A0ABT1ZKQ2_9BURK</name>
<evidence type="ECO:0000313" key="1">
    <source>
        <dbReference type="EMBL" id="MCS0580455.1"/>
    </source>
</evidence>
<dbReference type="SUPFAM" id="SSF56371">
    <property type="entry name" value="Ribosome inactivating proteins (RIP)"/>
    <property type="match status" value="1"/>
</dbReference>
<keyword evidence="2" id="KW-1185">Reference proteome</keyword>
<reference evidence="1 2" key="1">
    <citation type="submission" date="2022-08" db="EMBL/GenBank/DDBJ databases">
        <title>Reclassification of Massilia species as members of the genera Telluria, Duganella, Pseudoduganella, Mokoshia gen. nov. and Zemynaea gen. nov. using orthogonal and non-orthogonal genome-based approaches.</title>
        <authorList>
            <person name="Bowman J.P."/>
        </authorList>
    </citation>
    <scope>NUCLEOTIDE SEQUENCE [LARGE SCALE GENOMIC DNA]</scope>
    <source>
        <strain evidence="1 2">JCM 31316</strain>
    </source>
</reference>
<dbReference type="RefSeq" id="WP_258815125.1">
    <property type="nucleotide sequence ID" value="NZ_JANUGW010000002.1"/>
</dbReference>
<gene>
    <name evidence="1" type="ORF">NX784_02525</name>
</gene>
<organism evidence="1 2">
    <name type="scientific">Massilia pinisoli</name>
    <dbReference type="NCBI Taxonomy" id="1772194"/>
    <lineage>
        <taxon>Bacteria</taxon>
        <taxon>Pseudomonadati</taxon>
        <taxon>Pseudomonadota</taxon>
        <taxon>Betaproteobacteria</taxon>
        <taxon>Burkholderiales</taxon>
        <taxon>Oxalobacteraceae</taxon>
        <taxon>Telluria group</taxon>
        <taxon>Massilia</taxon>
    </lineage>
</organism>
<dbReference type="Pfam" id="PF00161">
    <property type="entry name" value="RIP"/>
    <property type="match status" value="1"/>
</dbReference>
<dbReference type="InterPro" id="IPR016138">
    <property type="entry name" value="Ribosome_inactivat_prot_sub1"/>
</dbReference>
<dbReference type="Gene3D" id="3.40.420.10">
    <property type="entry name" value="Ricin (A subunit), domain 1"/>
    <property type="match status" value="1"/>
</dbReference>
<dbReference type="InterPro" id="IPR001574">
    <property type="entry name" value="Ribosome_inactivat_prot"/>
</dbReference>
<proteinExistence type="predicted"/>